<gene>
    <name evidence="1" type="ORF">HPTL_1161</name>
</gene>
<dbReference type="EMBL" id="AP018558">
    <property type="protein sequence ID" value="BBD77425.1"/>
    <property type="molecule type" value="Genomic_DNA"/>
</dbReference>
<dbReference type="Proteomes" id="UP000262004">
    <property type="component" value="Chromosome"/>
</dbReference>
<keyword evidence="2" id="KW-1185">Reference proteome</keyword>
<proteinExistence type="predicted"/>
<evidence type="ECO:0000313" key="1">
    <source>
        <dbReference type="EMBL" id="BBD77425.1"/>
    </source>
</evidence>
<dbReference type="KEGG" id="htl:HPTL_1161"/>
<dbReference type="Gene3D" id="3.30.70.2340">
    <property type="entry name" value="Uncharacterised protein PF12112 family, DUF3579"/>
    <property type="match status" value="1"/>
</dbReference>
<dbReference type="InterPro" id="IPR021969">
    <property type="entry name" value="DUF3579"/>
</dbReference>
<organism evidence="1 2">
    <name type="scientific">Hydrogenophilus thermoluteolus</name>
    <name type="common">Pseudomonas hydrogenothermophila</name>
    <dbReference type="NCBI Taxonomy" id="297"/>
    <lineage>
        <taxon>Bacteria</taxon>
        <taxon>Pseudomonadati</taxon>
        <taxon>Pseudomonadota</taxon>
        <taxon>Hydrogenophilia</taxon>
        <taxon>Hydrogenophilales</taxon>
        <taxon>Hydrogenophilaceae</taxon>
        <taxon>Hydrogenophilus</taxon>
    </lineage>
</organism>
<dbReference type="OrthoDB" id="9814727at2"/>
<name>A0A2Z6DYU0_HYDTE</name>
<sequence>MENEVSDFLIVGRTVDGRRFRPSDWAERLCGIMATMGADNRMRYSPYVRPGPMIDGAKTVEVDAKLYHVQPMAYRFLVNFAKDNNLEIRYRDVCTVAPPEKEAS</sequence>
<dbReference type="Pfam" id="PF12112">
    <property type="entry name" value="DUF3579"/>
    <property type="match status" value="1"/>
</dbReference>
<protein>
    <recommendedName>
        <fullName evidence="3">DUF3579 domain-containing protein</fullName>
    </recommendedName>
</protein>
<accession>A0A2Z6DYU0</accession>
<dbReference type="RefSeq" id="WP_119335163.1">
    <property type="nucleotide sequence ID" value="NZ_AP018558.1"/>
</dbReference>
<reference evidence="1 2" key="1">
    <citation type="submission" date="2018-04" db="EMBL/GenBank/DDBJ databases">
        <title>Complete genome sequence of Hydrogenophilus thermoluteolus TH-1.</title>
        <authorList>
            <person name="Arai H."/>
        </authorList>
    </citation>
    <scope>NUCLEOTIDE SEQUENCE [LARGE SCALE GENOMIC DNA]</scope>
    <source>
        <strain evidence="1 2">TH-1</strain>
    </source>
</reference>
<evidence type="ECO:0000313" key="2">
    <source>
        <dbReference type="Proteomes" id="UP000262004"/>
    </source>
</evidence>
<evidence type="ECO:0008006" key="3">
    <source>
        <dbReference type="Google" id="ProtNLM"/>
    </source>
</evidence>
<dbReference type="AlphaFoldDB" id="A0A2Z6DYU0"/>